<evidence type="ECO:0000256" key="1">
    <source>
        <dbReference type="SAM" id="MobiDB-lite"/>
    </source>
</evidence>
<comment type="caution">
    <text evidence="2">The sequence shown here is derived from an EMBL/GenBank/DDBJ whole genome shotgun (WGS) entry which is preliminary data.</text>
</comment>
<feature type="region of interest" description="Disordered" evidence="1">
    <location>
        <begin position="1"/>
        <end position="25"/>
    </location>
</feature>
<name>A0A847RTR2_9BACT</name>
<feature type="compositionally biased region" description="Polar residues" evidence="1">
    <location>
        <begin position="1"/>
        <end position="13"/>
    </location>
</feature>
<keyword evidence="3" id="KW-1185">Reference proteome</keyword>
<protein>
    <submittedName>
        <fullName evidence="2">Uncharacterized protein</fullName>
    </submittedName>
</protein>
<proteinExistence type="predicted"/>
<sequence>MSGLSTGQQQLSTKNRKNHMQRSDYSHTLCKKDFHIAVKRRYQAAGNVDQAGLYGKTGAGKPLSIPPQGQFFPVITG</sequence>
<gene>
    <name evidence="2" type="ORF">HGH92_08065</name>
</gene>
<evidence type="ECO:0000313" key="2">
    <source>
        <dbReference type="EMBL" id="NLR64258.1"/>
    </source>
</evidence>
<dbReference type="RefSeq" id="WP_168870208.1">
    <property type="nucleotide sequence ID" value="NZ_JABAIA010000001.1"/>
</dbReference>
<evidence type="ECO:0000313" key="3">
    <source>
        <dbReference type="Proteomes" id="UP000570474"/>
    </source>
</evidence>
<reference evidence="2 3" key="1">
    <citation type="submission" date="2020-04" db="EMBL/GenBank/DDBJ databases">
        <authorList>
            <person name="Yin C."/>
        </authorList>
    </citation>
    <scope>NUCLEOTIDE SEQUENCE [LARGE SCALE GENOMIC DNA]</scope>
    <source>
        <strain evidence="2 3">Ae27</strain>
    </source>
</reference>
<accession>A0A847RTR2</accession>
<dbReference type="EMBL" id="JABAIA010000001">
    <property type="protein sequence ID" value="NLR64258.1"/>
    <property type="molecule type" value="Genomic_DNA"/>
</dbReference>
<dbReference type="Proteomes" id="UP000570474">
    <property type="component" value="Unassembled WGS sequence"/>
</dbReference>
<dbReference type="AlphaFoldDB" id="A0A847RTR2"/>
<organism evidence="2 3">
    <name type="scientific">Chitinophaga varians</name>
    <dbReference type="NCBI Taxonomy" id="2202339"/>
    <lineage>
        <taxon>Bacteria</taxon>
        <taxon>Pseudomonadati</taxon>
        <taxon>Bacteroidota</taxon>
        <taxon>Chitinophagia</taxon>
        <taxon>Chitinophagales</taxon>
        <taxon>Chitinophagaceae</taxon>
        <taxon>Chitinophaga</taxon>
    </lineage>
</organism>